<feature type="compositionally biased region" description="Pro residues" evidence="4">
    <location>
        <begin position="283"/>
        <end position="307"/>
    </location>
</feature>
<feature type="compositionally biased region" description="Low complexity" evidence="4">
    <location>
        <begin position="138"/>
        <end position="176"/>
    </location>
</feature>
<dbReference type="AlphaFoldDB" id="A0A0L0C042"/>
<dbReference type="STRING" id="7375.A0A0L0C042"/>
<feature type="region of interest" description="Disordered" evidence="4">
    <location>
        <begin position="1"/>
        <end position="444"/>
    </location>
</feature>
<accession>A0A0L0C042</accession>
<dbReference type="GO" id="GO:0006886">
    <property type="term" value="P:intracellular protein transport"/>
    <property type="evidence" value="ECO:0007669"/>
    <property type="project" value="InterPro"/>
</dbReference>
<proteinExistence type="inferred from homology"/>
<dbReference type="Pfam" id="PF04810">
    <property type="entry name" value="zf-Sec23_Sec24"/>
    <property type="match status" value="1"/>
</dbReference>
<dbReference type="SUPFAM" id="SSF53300">
    <property type="entry name" value="vWA-like"/>
    <property type="match status" value="1"/>
</dbReference>
<dbReference type="OMA" id="DVSICAV"/>
<dbReference type="GO" id="GO:0090110">
    <property type="term" value="P:COPII-coated vesicle cargo loading"/>
    <property type="evidence" value="ECO:0007669"/>
    <property type="project" value="TreeGrafter"/>
</dbReference>
<evidence type="ECO:0000256" key="1">
    <source>
        <dbReference type="ARBA" id="ARBA00008334"/>
    </source>
</evidence>
<organism evidence="7 8">
    <name type="scientific">Lucilia cuprina</name>
    <name type="common">Green bottle fly</name>
    <name type="synonym">Australian sheep blowfly</name>
    <dbReference type="NCBI Taxonomy" id="7375"/>
    <lineage>
        <taxon>Eukaryota</taxon>
        <taxon>Metazoa</taxon>
        <taxon>Ecdysozoa</taxon>
        <taxon>Arthropoda</taxon>
        <taxon>Hexapoda</taxon>
        <taxon>Insecta</taxon>
        <taxon>Pterygota</taxon>
        <taxon>Neoptera</taxon>
        <taxon>Endopterygota</taxon>
        <taxon>Diptera</taxon>
        <taxon>Brachycera</taxon>
        <taxon>Muscomorpha</taxon>
        <taxon>Oestroidea</taxon>
        <taxon>Calliphoridae</taxon>
        <taxon>Luciliinae</taxon>
        <taxon>Lucilia</taxon>
    </lineage>
</organism>
<dbReference type="Gene3D" id="2.60.40.1670">
    <property type="entry name" value="beta-sandwich domain of Sec23/24"/>
    <property type="match status" value="1"/>
</dbReference>
<feature type="non-terminal residue" evidence="7">
    <location>
        <position position="900"/>
    </location>
</feature>
<gene>
    <name evidence="7" type="ORF">FF38_04174</name>
</gene>
<feature type="domain" description="Zinc finger Sec23/Sec24-type" evidence="5">
    <location>
        <begin position="538"/>
        <end position="576"/>
    </location>
</feature>
<keyword evidence="8" id="KW-1185">Reference proteome</keyword>
<dbReference type="GO" id="GO:0030127">
    <property type="term" value="C:COPII vesicle coat"/>
    <property type="evidence" value="ECO:0007669"/>
    <property type="project" value="InterPro"/>
</dbReference>
<dbReference type="InterPro" id="IPR036465">
    <property type="entry name" value="vWFA_dom_sf"/>
</dbReference>
<comment type="similarity">
    <text evidence="1">Belongs to the SEC23/SEC24 family. SEC24 subfamily.</text>
</comment>
<dbReference type="SUPFAM" id="SSF81995">
    <property type="entry name" value="beta-sandwich domain of Sec23/24"/>
    <property type="match status" value="1"/>
</dbReference>
<feature type="compositionally biased region" description="Low complexity" evidence="4">
    <location>
        <begin position="14"/>
        <end position="25"/>
    </location>
</feature>
<feature type="compositionally biased region" description="Low complexity" evidence="4">
    <location>
        <begin position="64"/>
        <end position="80"/>
    </location>
</feature>
<dbReference type="InterPro" id="IPR006895">
    <property type="entry name" value="Znf_Sec23_Sec24"/>
</dbReference>
<dbReference type="Pfam" id="PF04811">
    <property type="entry name" value="Sec23_trunk"/>
    <property type="match status" value="1"/>
</dbReference>
<feature type="compositionally biased region" description="Low complexity" evidence="4">
    <location>
        <begin position="248"/>
        <end position="282"/>
    </location>
</feature>
<evidence type="ECO:0008006" key="9">
    <source>
        <dbReference type="Google" id="ProtNLM"/>
    </source>
</evidence>
<dbReference type="SUPFAM" id="SSF82919">
    <property type="entry name" value="Zn-finger domain of Sec23/24"/>
    <property type="match status" value="1"/>
</dbReference>
<evidence type="ECO:0000313" key="7">
    <source>
        <dbReference type="EMBL" id="KNC25638.1"/>
    </source>
</evidence>
<feature type="compositionally biased region" description="Low complexity" evidence="4">
    <location>
        <begin position="415"/>
        <end position="433"/>
    </location>
</feature>
<evidence type="ECO:0000259" key="6">
    <source>
        <dbReference type="Pfam" id="PF04811"/>
    </source>
</evidence>
<dbReference type="FunFam" id="3.40.50.410:FF:000020">
    <property type="entry name" value="protein transport protein Sec24D isoform X1"/>
    <property type="match status" value="1"/>
</dbReference>
<feature type="compositionally biased region" description="Low complexity" evidence="4">
    <location>
        <begin position="328"/>
        <end position="343"/>
    </location>
</feature>
<evidence type="ECO:0000256" key="2">
    <source>
        <dbReference type="ARBA" id="ARBA00022448"/>
    </source>
</evidence>
<feature type="compositionally biased region" description="Low complexity" evidence="4">
    <location>
        <begin position="186"/>
        <end position="200"/>
    </location>
</feature>
<feature type="domain" description="Sec23/Sec24 trunk" evidence="6">
    <location>
        <begin position="615"/>
        <end position="859"/>
    </location>
</feature>
<dbReference type="InterPro" id="IPR006896">
    <property type="entry name" value="Sec23/24_trunk_dom"/>
</dbReference>
<dbReference type="InterPro" id="IPR036174">
    <property type="entry name" value="Znf_Sec23_Sec24_sf"/>
</dbReference>
<evidence type="ECO:0000259" key="5">
    <source>
        <dbReference type="Pfam" id="PF04810"/>
    </source>
</evidence>
<dbReference type="Gene3D" id="3.40.50.410">
    <property type="entry name" value="von Willebrand factor, type A domain"/>
    <property type="match status" value="1"/>
</dbReference>
<dbReference type="GO" id="GO:0008270">
    <property type="term" value="F:zinc ion binding"/>
    <property type="evidence" value="ECO:0007669"/>
    <property type="project" value="InterPro"/>
</dbReference>
<evidence type="ECO:0000313" key="8">
    <source>
        <dbReference type="Proteomes" id="UP000037069"/>
    </source>
</evidence>
<feature type="compositionally biased region" description="Pro residues" evidence="4">
    <location>
        <begin position="357"/>
        <end position="373"/>
    </location>
</feature>
<evidence type="ECO:0000256" key="4">
    <source>
        <dbReference type="SAM" id="MobiDB-lite"/>
    </source>
</evidence>
<feature type="compositionally biased region" description="Low complexity" evidence="4">
    <location>
        <begin position="110"/>
        <end position="120"/>
    </location>
</feature>
<feature type="compositionally biased region" description="Pro residues" evidence="4">
    <location>
        <begin position="314"/>
        <end position="327"/>
    </location>
</feature>
<keyword evidence="3" id="KW-0653">Protein transport</keyword>
<dbReference type="PANTHER" id="PTHR13803">
    <property type="entry name" value="SEC24-RELATED PROTEIN"/>
    <property type="match status" value="1"/>
</dbReference>
<feature type="compositionally biased region" description="Polar residues" evidence="4">
    <location>
        <begin position="81"/>
        <end position="96"/>
    </location>
</feature>
<protein>
    <recommendedName>
        <fullName evidence="9">Protein transport protein Sec24C</fullName>
    </recommendedName>
</protein>
<comment type="caution">
    <text evidence="7">The sequence shown here is derived from an EMBL/GenBank/DDBJ whole genome shotgun (WGS) entry which is preliminary data.</text>
</comment>
<sequence>MMNPNAYGPPPTMQPMQQQQQQQPPQMMPPPPMMGGGQQQQFAPPGWPSQQPGMQVPPPNTSMPGSMPAPSQQAAPPTQSNIMNGNYQQQLTQSMGAMTMNPMKQPPPTQQQQQSLAGPPSSFNNANMGMPPTGQPLANGPPSAQPGAAPPTANVNNNFNPYPNGTSSRPPTAGTPGMPPPPPTSAGPQQQQTQPPTSMAGNLPPAQNIPGAANQMTVNSASLPGMPHMPPASQKSGQSTPSMPPMPGQQQPPQQHQQPMQGFPGTQSQFPPQSQQMPGRPGMMPPPMMGGQQPPAPMQQPGMPPMPGQQQQPGIPPMQQPGMPPMPSQQQRGMPPMPGQQQPGMPPMPGQQQQQPGMPPMQQPGMPPMPGYPPQSGQQAAMSGYPPQPGQAPMPGGYPSQMMRPQPGQPMAGRPGYNQPPGGMYQQPQQYEQQQKRLDPDQMPNPIQVMIENQRNAGGAFVTNQPGLLPPLVTTKYVVQDQGNSSPRFLRSSLYCVPATADLLKTTALPFSLIVSPYARIAEGEYEPPIVDFGALGPIRCNRCKAYMSPNMQFVDAGRRFQCLMCKVSTEVPTEYFQHLDHTGQRVDKYERPELVLGTYEFLATKDYCRNNTPPEIPAFIFVIDVSYNTVKSGLVHLLCSQVKQILKNLPCDQGQEKSKMRVGFITYNSTVHFYNIKSSLAQPQMMVVGDVQDMFMPLLDGFLCNPEESEAVIDALMEQIPKMFVDTKETETILYPAIQAGLEALKASNCSGKLLVFNSSLPIAEAPGKLKNRDDRKLLGTDKEKTVLVPQCQSYNQLGHECVQNGCSVDLFLFNNSYIDIATIGQVARLTGGEVYKYTYFQADIDGKRLIADIIKNVSRPIAFDAVMRVRTSAGVRATDFYGHFFMTNTTDVELASVG</sequence>
<dbReference type="PANTHER" id="PTHR13803:SF4">
    <property type="entry name" value="SECRETORY 24CD, ISOFORM C"/>
    <property type="match status" value="1"/>
</dbReference>
<evidence type="ECO:0000256" key="3">
    <source>
        <dbReference type="ARBA" id="ARBA00022927"/>
    </source>
</evidence>
<name>A0A0L0C042_LUCCU</name>
<keyword evidence="2" id="KW-0813">Transport</keyword>
<dbReference type="Proteomes" id="UP000037069">
    <property type="component" value="Unassembled WGS sequence"/>
</dbReference>
<reference evidence="7 8" key="1">
    <citation type="journal article" date="2015" name="Nat. Commun.">
        <title>Lucilia cuprina genome unlocks parasitic fly biology to underpin future interventions.</title>
        <authorList>
            <person name="Anstead C.A."/>
            <person name="Korhonen P.K."/>
            <person name="Young N.D."/>
            <person name="Hall R.S."/>
            <person name="Jex A.R."/>
            <person name="Murali S.C."/>
            <person name="Hughes D.S."/>
            <person name="Lee S.F."/>
            <person name="Perry T."/>
            <person name="Stroehlein A.J."/>
            <person name="Ansell B.R."/>
            <person name="Breugelmans B."/>
            <person name="Hofmann A."/>
            <person name="Qu J."/>
            <person name="Dugan S."/>
            <person name="Lee S.L."/>
            <person name="Chao H."/>
            <person name="Dinh H."/>
            <person name="Han Y."/>
            <person name="Doddapaneni H.V."/>
            <person name="Worley K.C."/>
            <person name="Muzny D.M."/>
            <person name="Ioannidis P."/>
            <person name="Waterhouse R.M."/>
            <person name="Zdobnov E.M."/>
            <person name="James P.J."/>
            <person name="Bagnall N.H."/>
            <person name="Kotze A.C."/>
            <person name="Gibbs R.A."/>
            <person name="Richards S."/>
            <person name="Batterham P."/>
            <person name="Gasser R.B."/>
        </authorList>
    </citation>
    <scope>NUCLEOTIDE SEQUENCE [LARGE SCALE GENOMIC DNA]</scope>
    <source>
        <strain evidence="7 8">LS</strain>
        <tissue evidence="7">Full body</tissue>
    </source>
</reference>
<dbReference type="OrthoDB" id="49016at2759"/>
<dbReference type="GO" id="GO:0070971">
    <property type="term" value="C:endoplasmic reticulum exit site"/>
    <property type="evidence" value="ECO:0007669"/>
    <property type="project" value="TreeGrafter"/>
</dbReference>
<dbReference type="InterPro" id="IPR041742">
    <property type="entry name" value="Sec24-like_trunk_dom"/>
</dbReference>
<dbReference type="Gene3D" id="2.30.30.380">
    <property type="entry name" value="Zn-finger domain of Sec23/24"/>
    <property type="match status" value="1"/>
</dbReference>
<dbReference type="GO" id="GO:0000149">
    <property type="term" value="F:SNARE binding"/>
    <property type="evidence" value="ECO:0007669"/>
    <property type="project" value="TreeGrafter"/>
</dbReference>
<dbReference type="EMBL" id="JRES01001090">
    <property type="protein sequence ID" value="KNC25638.1"/>
    <property type="molecule type" value="Genomic_DNA"/>
</dbReference>
<dbReference type="CDD" id="cd01479">
    <property type="entry name" value="Sec24-like"/>
    <property type="match status" value="1"/>
</dbReference>
<dbReference type="InterPro" id="IPR050550">
    <property type="entry name" value="SEC23_SEC24_subfamily"/>
</dbReference>